<evidence type="ECO:0000313" key="1">
    <source>
        <dbReference type="EMBL" id="KAL0301420.1"/>
    </source>
</evidence>
<comment type="caution">
    <text evidence="1">The sequence shown here is derived from an EMBL/GenBank/DDBJ whole genome shotgun (WGS) entry which is preliminary data.</text>
</comment>
<reference evidence="1" key="2">
    <citation type="journal article" date="2024" name="Plant">
        <title>Genomic evolution and insights into agronomic trait innovations of Sesamum species.</title>
        <authorList>
            <person name="Miao H."/>
            <person name="Wang L."/>
            <person name="Qu L."/>
            <person name="Liu H."/>
            <person name="Sun Y."/>
            <person name="Le M."/>
            <person name="Wang Q."/>
            <person name="Wei S."/>
            <person name="Zheng Y."/>
            <person name="Lin W."/>
            <person name="Duan Y."/>
            <person name="Cao H."/>
            <person name="Xiong S."/>
            <person name="Wang X."/>
            <person name="Wei L."/>
            <person name="Li C."/>
            <person name="Ma Q."/>
            <person name="Ju M."/>
            <person name="Zhao R."/>
            <person name="Li G."/>
            <person name="Mu C."/>
            <person name="Tian Q."/>
            <person name="Mei H."/>
            <person name="Zhang T."/>
            <person name="Gao T."/>
            <person name="Zhang H."/>
        </authorList>
    </citation>
    <scope>NUCLEOTIDE SEQUENCE</scope>
    <source>
        <strain evidence="1">G02</strain>
    </source>
</reference>
<dbReference type="SUPFAM" id="SSF56672">
    <property type="entry name" value="DNA/RNA polymerases"/>
    <property type="match status" value="1"/>
</dbReference>
<organism evidence="1">
    <name type="scientific">Sesamum radiatum</name>
    <name type="common">Black benniseed</name>
    <dbReference type="NCBI Taxonomy" id="300843"/>
    <lineage>
        <taxon>Eukaryota</taxon>
        <taxon>Viridiplantae</taxon>
        <taxon>Streptophyta</taxon>
        <taxon>Embryophyta</taxon>
        <taxon>Tracheophyta</taxon>
        <taxon>Spermatophyta</taxon>
        <taxon>Magnoliopsida</taxon>
        <taxon>eudicotyledons</taxon>
        <taxon>Gunneridae</taxon>
        <taxon>Pentapetalae</taxon>
        <taxon>asterids</taxon>
        <taxon>lamiids</taxon>
        <taxon>Lamiales</taxon>
        <taxon>Pedaliaceae</taxon>
        <taxon>Sesamum</taxon>
    </lineage>
</organism>
<accession>A0AAW2K6L3</accession>
<dbReference type="AlphaFoldDB" id="A0AAW2K6L3"/>
<dbReference type="Gene3D" id="3.10.10.10">
    <property type="entry name" value="HIV Type 1 Reverse Transcriptase, subunit A, domain 1"/>
    <property type="match status" value="1"/>
</dbReference>
<sequence>MDHFKLIRELELLRDTRAVLPHVDSIMMLGAKPCIIPTLARRIREENLSIMQFEKGRKQNKPSYLCTLHFDEIEQASRLIPSVGKKSPKEFEDMIPNDLPRKLLPKRTVDHKIELVPGTKPPAKPKLVELRKQLKDMLESDIIKPTKSPYGAPFLFQKKANGSVRMYCDYRVLNKITSKKKYPIPMVANYFDCLSQAEHFMKIDLRSGYW</sequence>
<dbReference type="EMBL" id="JACGWJ010000030">
    <property type="protein sequence ID" value="KAL0301420.1"/>
    <property type="molecule type" value="Genomic_DNA"/>
</dbReference>
<dbReference type="PANTHER" id="PTHR24559:SF436">
    <property type="entry name" value="RNA-DIRECTED DNA POLYMERASE HOMOLOG"/>
    <property type="match status" value="1"/>
</dbReference>
<name>A0AAW2K6L3_SESRA</name>
<gene>
    <name evidence="1" type="ORF">Sradi_6418800</name>
</gene>
<dbReference type="PANTHER" id="PTHR24559">
    <property type="entry name" value="TRANSPOSON TY3-I GAG-POL POLYPROTEIN"/>
    <property type="match status" value="1"/>
</dbReference>
<dbReference type="InterPro" id="IPR053134">
    <property type="entry name" value="RNA-dir_DNA_polymerase"/>
</dbReference>
<protein>
    <submittedName>
        <fullName evidence="1">Retrovirus-related Pol polyprotein from transposon opus</fullName>
    </submittedName>
</protein>
<dbReference type="InterPro" id="IPR043128">
    <property type="entry name" value="Rev_trsase/Diguanyl_cyclase"/>
</dbReference>
<dbReference type="InterPro" id="IPR043502">
    <property type="entry name" value="DNA/RNA_pol_sf"/>
</dbReference>
<reference evidence="1" key="1">
    <citation type="submission" date="2020-06" db="EMBL/GenBank/DDBJ databases">
        <authorList>
            <person name="Li T."/>
            <person name="Hu X."/>
            <person name="Zhang T."/>
            <person name="Song X."/>
            <person name="Zhang H."/>
            <person name="Dai N."/>
            <person name="Sheng W."/>
            <person name="Hou X."/>
            <person name="Wei L."/>
        </authorList>
    </citation>
    <scope>NUCLEOTIDE SEQUENCE</scope>
    <source>
        <strain evidence="1">G02</strain>
        <tissue evidence="1">Leaf</tissue>
    </source>
</reference>
<proteinExistence type="predicted"/>
<dbReference type="Gene3D" id="3.30.70.270">
    <property type="match status" value="1"/>
</dbReference>